<dbReference type="Gene3D" id="2.60.120.10">
    <property type="entry name" value="Jelly Rolls"/>
    <property type="match status" value="1"/>
</dbReference>
<evidence type="ECO:0000259" key="6">
    <source>
        <dbReference type="SMART" id="SM00835"/>
    </source>
</evidence>
<evidence type="ECO:0000256" key="3">
    <source>
        <dbReference type="ARBA" id="ARBA00022525"/>
    </source>
</evidence>
<keyword evidence="4" id="KW-0464">Manganese</keyword>
<evidence type="ECO:0000256" key="5">
    <source>
        <dbReference type="SAM" id="MobiDB-lite"/>
    </source>
</evidence>
<dbReference type="InterPro" id="IPR014710">
    <property type="entry name" value="RmlC-like_jellyroll"/>
</dbReference>
<dbReference type="GO" id="GO:0005634">
    <property type="term" value="C:nucleus"/>
    <property type="evidence" value="ECO:0007669"/>
    <property type="project" value="TreeGrafter"/>
</dbReference>
<gene>
    <name evidence="7" type="ORF">IFR04_004773</name>
</gene>
<protein>
    <recommendedName>
        <fullName evidence="6">Cupin type-1 domain-containing protein</fullName>
    </recommendedName>
</protein>
<dbReference type="EMBL" id="JAFJYH010000054">
    <property type="protein sequence ID" value="KAG4422146.1"/>
    <property type="molecule type" value="Genomic_DNA"/>
</dbReference>
<dbReference type="PANTHER" id="PTHR15492:SF1">
    <property type="entry name" value="CYCLIN-D1-BINDING PROTEIN 1"/>
    <property type="match status" value="1"/>
</dbReference>
<dbReference type="InterPro" id="IPR011051">
    <property type="entry name" value="RmlC_Cupin_sf"/>
</dbReference>
<dbReference type="GO" id="GO:0030145">
    <property type="term" value="F:manganese ion binding"/>
    <property type="evidence" value="ECO:0007669"/>
    <property type="project" value="InterPro"/>
</dbReference>
<dbReference type="InterPro" id="IPR001929">
    <property type="entry name" value="Germin"/>
</dbReference>
<dbReference type="AlphaFoldDB" id="A0A8H7WC78"/>
<reference evidence="7" key="1">
    <citation type="submission" date="2021-02" db="EMBL/GenBank/DDBJ databases">
        <title>Genome sequence Cadophora malorum strain M34.</title>
        <authorList>
            <person name="Stefanovic E."/>
            <person name="Vu D."/>
            <person name="Scully C."/>
            <person name="Dijksterhuis J."/>
            <person name="Roader J."/>
            <person name="Houbraken J."/>
        </authorList>
    </citation>
    <scope>NUCLEOTIDE SEQUENCE</scope>
    <source>
        <strain evidence="7">M34</strain>
    </source>
</reference>
<evidence type="ECO:0000256" key="1">
    <source>
        <dbReference type="ARBA" id="ARBA00004613"/>
    </source>
</evidence>
<comment type="similarity">
    <text evidence="2">Belongs to the germin family.</text>
</comment>
<accession>A0A8H7WC78</accession>
<proteinExistence type="inferred from homology"/>
<dbReference type="CDD" id="cd02241">
    <property type="entry name" value="cupin_OxOx"/>
    <property type="match status" value="1"/>
</dbReference>
<feature type="domain" description="Cupin type-1" evidence="6">
    <location>
        <begin position="1"/>
        <end position="116"/>
    </location>
</feature>
<dbReference type="PANTHER" id="PTHR15492">
    <property type="entry name" value="CYCLIN D1-BINDING PROTEIN 1"/>
    <property type="match status" value="1"/>
</dbReference>
<dbReference type="GO" id="GO:0005576">
    <property type="term" value="C:extracellular region"/>
    <property type="evidence" value="ECO:0007669"/>
    <property type="project" value="UniProtKB-SubCell"/>
</dbReference>
<dbReference type="OrthoDB" id="4088536at2759"/>
<sequence>MGMTMAMLNLGPCAMLPPHMHPRATNLVVAVEGTTNTYMVEENGARLVKQTLTPGKMTIFPQGSLHTMQNTGCTNATLVSALNSEDQGTLNLLNSLYMFPDDMIKAAYGGGDSCAAMNMSGVAGEIPPVGTGSILGSAECLAACISKFIFPRTTNQNNTTTLSKTTEYKPTSLIMAKSGSQAEEDLEILKSTVATTQALLAQLHSQTASTEETKQTEVNALDLAHDAASLIRAHSTKLSLLIINKPFTASAITRILRELVSGPLPGLASAIELCDATTYTQAMHEELKYQAGRVLTEFGALVKAIPLDGKILGDDAKNGTGSSKGKGSLAMTGTVWQACDAVIELKKLGIAGLVVRKAEQYRATLKDALEELQEWGEEESDGEDEGNTGSDDEDDAQAEVDNMFGSQRHITSEDPEKIRPRLEATLKRLRLLSLMYQAVTKRRFKTITKSPLADPAPVEAKETNGARNILGSVDAVLDVMKKIPDIVDELASAFYELDVKEIDKWMDQCFFSGFTALNLLDKNWKGEEDEFTSWVRKFHLAMKGEVEHK</sequence>
<comment type="subcellular location">
    <subcellularLocation>
        <location evidence="1">Secreted</location>
    </subcellularLocation>
</comment>
<keyword evidence="8" id="KW-1185">Reference proteome</keyword>
<name>A0A8H7WC78_9HELO</name>
<dbReference type="InterPro" id="IPR006045">
    <property type="entry name" value="Cupin_1"/>
</dbReference>
<dbReference type="Gene3D" id="1.20.1410.10">
    <property type="entry name" value="I/LWEQ domain"/>
    <property type="match status" value="1"/>
</dbReference>
<dbReference type="Proteomes" id="UP000664132">
    <property type="component" value="Unassembled WGS sequence"/>
</dbReference>
<evidence type="ECO:0000256" key="2">
    <source>
        <dbReference type="ARBA" id="ARBA00007456"/>
    </source>
</evidence>
<feature type="region of interest" description="Disordered" evidence="5">
    <location>
        <begin position="374"/>
        <end position="395"/>
    </location>
</feature>
<organism evidence="7 8">
    <name type="scientific">Cadophora malorum</name>
    <dbReference type="NCBI Taxonomy" id="108018"/>
    <lineage>
        <taxon>Eukaryota</taxon>
        <taxon>Fungi</taxon>
        <taxon>Dikarya</taxon>
        <taxon>Ascomycota</taxon>
        <taxon>Pezizomycotina</taxon>
        <taxon>Leotiomycetes</taxon>
        <taxon>Helotiales</taxon>
        <taxon>Ploettnerulaceae</taxon>
        <taxon>Cadophora</taxon>
    </lineage>
</organism>
<dbReference type="Pfam" id="PF13324">
    <property type="entry name" value="GCIP_N"/>
    <property type="match status" value="1"/>
</dbReference>
<evidence type="ECO:0000313" key="8">
    <source>
        <dbReference type="Proteomes" id="UP000664132"/>
    </source>
</evidence>
<dbReference type="Gene3D" id="1.20.1420.10">
    <property type="entry name" value="Talin, central domain"/>
    <property type="match status" value="1"/>
</dbReference>
<dbReference type="SUPFAM" id="SSF51182">
    <property type="entry name" value="RmlC-like cupins"/>
    <property type="match status" value="1"/>
</dbReference>
<dbReference type="Pfam" id="PF00190">
    <property type="entry name" value="Cupin_1"/>
    <property type="match status" value="1"/>
</dbReference>
<keyword evidence="3" id="KW-0964">Secreted</keyword>
<dbReference type="SMART" id="SM00835">
    <property type="entry name" value="Cupin_1"/>
    <property type="match status" value="1"/>
</dbReference>
<dbReference type="InterPro" id="IPR049317">
    <property type="entry name" value="GCIP-like_N"/>
</dbReference>
<dbReference type="InterPro" id="IPR026907">
    <property type="entry name" value="GCIP-like"/>
</dbReference>
<dbReference type="PRINTS" id="PR00325">
    <property type="entry name" value="GERMIN"/>
</dbReference>
<evidence type="ECO:0000256" key="4">
    <source>
        <dbReference type="ARBA" id="ARBA00023211"/>
    </source>
</evidence>
<comment type="caution">
    <text evidence="7">The sequence shown here is derived from an EMBL/GenBank/DDBJ whole genome shotgun (WGS) entry which is preliminary data.</text>
</comment>
<evidence type="ECO:0000313" key="7">
    <source>
        <dbReference type="EMBL" id="KAG4422146.1"/>
    </source>
</evidence>